<organism evidence="2 3">
    <name type="scientific">Fluctibacter halophilus</name>
    <dbReference type="NCBI Taxonomy" id="226011"/>
    <lineage>
        <taxon>Bacteria</taxon>
        <taxon>Pseudomonadati</taxon>
        <taxon>Pseudomonadota</taxon>
        <taxon>Gammaproteobacteria</taxon>
        <taxon>Alteromonadales</taxon>
        <taxon>Alteromonadaceae</taxon>
        <taxon>Fluctibacter</taxon>
    </lineage>
</organism>
<name>A0ABS8G6C4_9ALTE</name>
<evidence type="ECO:0000313" key="3">
    <source>
        <dbReference type="Proteomes" id="UP001520878"/>
    </source>
</evidence>
<protein>
    <submittedName>
        <fullName evidence="2">Uncharacterized protein</fullName>
    </submittedName>
</protein>
<keyword evidence="1" id="KW-0812">Transmembrane</keyword>
<evidence type="ECO:0000256" key="1">
    <source>
        <dbReference type="SAM" id="Phobius"/>
    </source>
</evidence>
<proteinExistence type="predicted"/>
<feature type="transmembrane region" description="Helical" evidence="1">
    <location>
        <begin position="212"/>
        <end position="235"/>
    </location>
</feature>
<gene>
    <name evidence="2" type="ORF">LJ739_07285</name>
</gene>
<comment type="caution">
    <text evidence="2">The sequence shown here is derived from an EMBL/GenBank/DDBJ whole genome shotgun (WGS) entry which is preliminary data.</text>
</comment>
<sequence>MPYSTHIRWLSFLTLTICLYVGNLLWVLPSTLPANLIALTLVLDWALWVPVTYYLLLVRHRLAPAMLTRLLFAIGLLAAFWQAPQQSLLSEYAPIYRMALLCVAGGWLLLSAWRLYLGMRHSRHLQGESRIEHVARRVAGKNSPLFANLLAQEWLTWYYAIMGWRLNTACDQVTRFSYHQKSGHSGMLIGIAVFHLPSLVFSHIIFANLFPLLAWLLTIGHVYTLQFTLAQAMAVRHRPIILSDHGLTIRCGLLFDTFIPWQAIRSVESLAGRDNQSTPGVLQASMFGHANVAIKLTGNTRLSVFAGLCKTVHTVHVGVDQRGEFLQACQHQQHNLSEQ</sequence>
<reference evidence="2 3" key="1">
    <citation type="submission" date="2021-10" db="EMBL/GenBank/DDBJ databases">
        <title>Draft genome of Aestuariibacter halophilus JC2043.</title>
        <authorList>
            <person name="Emsley S.A."/>
            <person name="Pfannmuller K.M."/>
            <person name="Ushijima B."/>
            <person name="Saw J.H."/>
            <person name="Videau P."/>
        </authorList>
    </citation>
    <scope>NUCLEOTIDE SEQUENCE [LARGE SCALE GENOMIC DNA]</scope>
    <source>
        <strain evidence="2 3">JC2043</strain>
    </source>
</reference>
<feature type="transmembrane region" description="Helical" evidence="1">
    <location>
        <begin position="95"/>
        <end position="116"/>
    </location>
</feature>
<feature type="transmembrane region" description="Helical" evidence="1">
    <location>
        <begin position="7"/>
        <end position="28"/>
    </location>
</feature>
<accession>A0ABS8G6C4</accession>
<feature type="transmembrane region" description="Helical" evidence="1">
    <location>
        <begin position="34"/>
        <end position="56"/>
    </location>
</feature>
<keyword evidence="1" id="KW-0472">Membrane</keyword>
<keyword evidence="3" id="KW-1185">Reference proteome</keyword>
<evidence type="ECO:0000313" key="2">
    <source>
        <dbReference type="EMBL" id="MCC2616039.1"/>
    </source>
</evidence>
<dbReference type="RefSeq" id="WP_229158621.1">
    <property type="nucleotide sequence ID" value="NZ_JAJEWP010000001.1"/>
</dbReference>
<feature type="transmembrane region" description="Helical" evidence="1">
    <location>
        <begin position="63"/>
        <end position="83"/>
    </location>
</feature>
<feature type="transmembrane region" description="Helical" evidence="1">
    <location>
        <begin position="185"/>
        <end position="206"/>
    </location>
</feature>
<dbReference type="Proteomes" id="UP001520878">
    <property type="component" value="Unassembled WGS sequence"/>
</dbReference>
<keyword evidence="1" id="KW-1133">Transmembrane helix</keyword>
<dbReference type="EMBL" id="JAJEWP010000001">
    <property type="protein sequence ID" value="MCC2616039.1"/>
    <property type="molecule type" value="Genomic_DNA"/>
</dbReference>